<dbReference type="InterPro" id="IPR057670">
    <property type="entry name" value="SH3_retrovirus"/>
</dbReference>
<reference evidence="4 5" key="1">
    <citation type="submission" date="2019-08" db="EMBL/GenBank/DDBJ databases">
        <title>Draft genome sequences of two oriental melons (Cucumis melo L. var makuwa).</title>
        <authorList>
            <person name="Kwon S.-Y."/>
        </authorList>
    </citation>
    <scope>NUCLEOTIDE SEQUENCE [LARGE SCALE GENOMIC DNA]</scope>
    <source>
        <strain evidence="5">cv. SW 3</strain>
        <tissue evidence="4">Leaf</tissue>
    </source>
</reference>
<dbReference type="PANTHER" id="PTHR42648">
    <property type="entry name" value="TRANSPOSASE, PUTATIVE-RELATED"/>
    <property type="match status" value="1"/>
</dbReference>
<feature type="signal peptide" evidence="2">
    <location>
        <begin position="1"/>
        <end position="17"/>
    </location>
</feature>
<name>A0A5A7ST13_CUCMM</name>
<dbReference type="AlphaFoldDB" id="A0A5A7ST13"/>
<dbReference type="PANTHER" id="PTHR42648:SF21">
    <property type="entry name" value="CYSTEINE-RICH RLK (RECEPTOR-LIKE PROTEIN KINASE) 8"/>
    <property type="match status" value="1"/>
</dbReference>
<dbReference type="InterPro" id="IPR039537">
    <property type="entry name" value="Retrotran_Ty1/copia-like"/>
</dbReference>
<evidence type="ECO:0000313" key="4">
    <source>
        <dbReference type="EMBL" id="KAA0032355.1"/>
    </source>
</evidence>
<gene>
    <name evidence="4" type="ORF">E6C27_scaffold219G002210</name>
</gene>
<evidence type="ECO:0000313" key="5">
    <source>
        <dbReference type="Proteomes" id="UP000321393"/>
    </source>
</evidence>
<dbReference type="InterPro" id="IPR012337">
    <property type="entry name" value="RNaseH-like_sf"/>
</dbReference>
<proteinExistence type="predicted"/>
<comment type="caution">
    <text evidence="4">The sequence shown here is derived from an EMBL/GenBank/DDBJ whole genome shotgun (WGS) entry which is preliminary data.</text>
</comment>
<feature type="region of interest" description="Disordered" evidence="1">
    <location>
        <begin position="226"/>
        <end position="264"/>
    </location>
</feature>
<feature type="compositionally biased region" description="Low complexity" evidence="1">
    <location>
        <begin position="229"/>
        <end position="264"/>
    </location>
</feature>
<evidence type="ECO:0000256" key="2">
    <source>
        <dbReference type="SAM" id="SignalP"/>
    </source>
</evidence>
<dbReference type="Pfam" id="PF25597">
    <property type="entry name" value="SH3_retrovirus"/>
    <property type="match status" value="1"/>
</dbReference>
<feature type="domain" description="Retroviral polymerase SH3-like" evidence="3">
    <location>
        <begin position="179"/>
        <end position="210"/>
    </location>
</feature>
<protein>
    <submittedName>
        <fullName evidence="4">Gag-pol polyprotein</fullName>
    </submittedName>
</protein>
<sequence>MLVLLLLEMELKGKVLGKENISKPSLPNLQNHLRHISLSSIYKTISVEAALGIPLLKSKSHNFCDECPIGKQIKISHKSVGQCITNRVLELLLMDLMGPIQVEALLIPQQNEVVECKNRTLQEMASVMLHAKSIPSYFLVKASNIACHIHNCISLHPGMSLTNYQLWKGRKPNIRWRDFLGYSTNSKAFRVFNKHTRTVRESIIVVINDTIERLVKHRDDDDPMVFPKSSSLNSECSSKNSTSVNAKRTNSRMSSSANESGSAPSIDSPVINFRDDFKDVSSTVSSVVKTIALLAHIIKNHSSNSIIGEIDSGITTCKKNRFDYVKMIGNVL</sequence>
<dbReference type="EMBL" id="SSTE01021801">
    <property type="protein sequence ID" value="KAA0032355.1"/>
    <property type="molecule type" value="Genomic_DNA"/>
</dbReference>
<keyword evidence="2" id="KW-0732">Signal</keyword>
<feature type="chain" id="PRO_5023102709" evidence="2">
    <location>
        <begin position="18"/>
        <end position="332"/>
    </location>
</feature>
<organism evidence="4 5">
    <name type="scientific">Cucumis melo var. makuwa</name>
    <name type="common">Oriental melon</name>
    <dbReference type="NCBI Taxonomy" id="1194695"/>
    <lineage>
        <taxon>Eukaryota</taxon>
        <taxon>Viridiplantae</taxon>
        <taxon>Streptophyta</taxon>
        <taxon>Embryophyta</taxon>
        <taxon>Tracheophyta</taxon>
        <taxon>Spermatophyta</taxon>
        <taxon>Magnoliopsida</taxon>
        <taxon>eudicotyledons</taxon>
        <taxon>Gunneridae</taxon>
        <taxon>Pentapetalae</taxon>
        <taxon>rosids</taxon>
        <taxon>fabids</taxon>
        <taxon>Cucurbitales</taxon>
        <taxon>Cucurbitaceae</taxon>
        <taxon>Benincaseae</taxon>
        <taxon>Cucumis</taxon>
    </lineage>
</organism>
<dbReference type="OrthoDB" id="1751476at2759"/>
<dbReference type="InterPro" id="IPR036397">
    <property type="entry name" value="RNaseH_sf"/>
</dbReference>
<dbReference type="Gene3D" id="3.30.420.10">
    <property type="entry name" value="Ribonuclease H-like superfamily/Ribonuclease H"/>
    <property type="match status" value="1"/>
</dbReference>
<evidence type="ECO:0000259" key="3">
    <source>
        <dbReference type="Pfam" id="PF25597"/>
    </source>
</evidence>
<dbReference type="Proteomes" id="UP000321393">
    <property type="component" value="Unassembled WGS sequence"/>
</dbReference>
<dbReference type="GO" id="GO:0003676">
    <property type="term" value="F:nucleic acid binding"/>
    <property type="evidence" value="ECO:0007669"/>
    <property type="project" value="InterPro"/>
</dbReference>
<dbReference type="SUPFAM" id="SSF53098">
    <property type="entry name" value="Ribonuclease H-like"/>
    <property type="match status" value="1"/>
</dbReference>
<evidence type="ECO:0000256" key="1">
    <source>
        <dbReference type="SAM" id="MobiDB-lite"/>
    </source>
</evidence>
<accession>A0A5A7ST13</accession>